<evidence type="ECO:0000256" key="1">
    <source>
        <dbReference type="ARBA" id="ARBA00009375"/>
    </source>
</evidence>
<evidence type="ECO:0000256" key="2">
    <source>
        <dbReference type="ARBA" id="ARBA00022694"/>
    </source>
</evidence>
<evidence type="ECO:0000256" key="4">
    <source>
        <dbReference type="HAMAP-Rule" id="MF_00171"/>
    </source>
</evidence>
<dbReference type="EC" id="5.4.99.12" evidence="4"/>
<dbReference type="STRING" id="1209072.GCA_000766945_03324"/>
<comment type="caution">
    <text evidence="9">The sequence shown here is derived from an EMBL/GenBank/DDBJ whole genome shotgun (WGS) entry which is preliminary data.</text>
</comment>
<comment type="subunit">
    <text evidence="4">Homodimer.</text>
</comment>
<dbReference type="GO" id="GO:0003723">
    <property type="term" value="F:RNA binding"/>
    <property type="evidence" value="ECO:0007669"/>
    <property type="project" value="InterPro"/>
</dbReference>
<comment type="catalytic activity">
    <reaction evidence="4 7">
        <text>uridine(38/39/40) in tRNA = pseudouridine(38/39/40) in tRNA</text>
        <dbReference type="Rhea" id="RHEA:22376"/>
        <dbReference type="Rhea" id="RHEA-COMP:10085"/>
        <dbReference type="Rhea" id="RHEA-COMP:10087"/>
        <dbReference type="ChEBI" id="CHEBI:65314"/>
        <dbReference type="ChEBI" id="CHEBI:65315"/>
        <dbReference type="EC" id="5.4.99.12"/>
    </reaction>
</comment>
<keyword evidence="3 4" id="KW-0413">Isomerase</keyword>
<dbReference type="Proteomes" id="UP000216101">
    <property type="component" value="Unassembled WGS sequence"/>
</dbReference>
<accession>A0A266Q7H9</accession>
<feature type="active site" description="Nucleophile" evidence="4 5">
    <location>
        <position position="80"/>
    </location>
</feature>
<dbReference type="InterPro" id="IPR001406">
    <property type="entry name" value="PsdUridine_synth_TruA"/>
</dbReference>
<dbReference type="PANTHER" id="PTHR11142:SF0">
    <property type="entry name" value="TRNA PSEUDOURIDINE SYNTHASE-LIKE 1"/>
    <property type="match status" value="1"/>
</dbReference>
<organism evidence="9 10">
    <name type="scientific">Cellvibrio mixtus</name>
    <dbReference type="NCBI Taxonomy" id="39650"/>
    <lineage>
        <taxon>Bacteria</taxon>
        <taxon>Pseudomonadati</taxon>
        <taxon>Pseudomonadota</taxon>
        <taxon>Gammaproteobacteria</taxon>
        <taxon>Cellvibrionales</taxon>
        <taxon>Cellvibrionaceae</taxon>
        <taxon>Cellvibrio</taxon>
    </lineage>
</organism>
<dbReference type="EMBL" id="NHNI01000001">
    <property type="protein sequence ID" value="OZY85770.1"/>
    <property type="molecule type" value="Genomic_DNA"/>
</dbReference>
<evidence type="ECO:0000256" key="5">
    <source>
        <dbReference type="PIRSR" id="PIRSR001430-1"/>
    </source>
</evidence>
<evidence type="ECO:0000256" key="3">
    <source>
        <dbReference type="ARBA" id="ARBA00023235"/>
    </source>
</evidence>
<feature type="binding site" evidence="4 6">
    <location>
        <position position="138"/>
    </location>
    <ligand>
        <name>substrate</name>
    </ligand>
</feature>
<dbReference type="SUPFAM" id="SSF55120">
    <property type="entry name" value="Pseudouridine synthase"/>
    <property type="match status" value="1"/>
</dbReference>
<evidence type="ECO:0000313" key="10">
    <source>
        <dbReference type="Proteomes" id="UP000216101"/>
    </source>
</evidence>
<feature type="domain" description="Pseudouridine synthase I TruA alpha/beta" evidence="8">
    <location>
        <begin position="171"/>
        <end position="273"/>
    </location>
</feature>
<evidence type="ECO:0000259" key="8">
    <source>
        <dbReference type="Pfam" id="PF01416"/>
    </source>
</evidence>
<keyword evidence="10" id="KW-1185">Reference proteome</keyword>
<evidence type="ECO:0000256" key="6">
    <source>
        <dbReference type="PIRSR" id="PIRSR001430-2"/>
    </source>
</evidence>
<gene>
    <name evidence="4" type="primary">truA</name>
    <name evidence="9" type="ORF">CBP51_01605</name>
</gene>
<evidence type="ECO:0000256" key="7">
    <source>
        <dbReference type="RuleBase" id="RU003792"/>
    </source>
</evidence>
<name>A0A266Q7H9_9GAMM</name>
<dbReference type="AlphaFoldDB" id="A0A266Q7H9"/>
<keyword evidence="2 4" id="KW-0819">tRNA processing</keyword>
<dbReference type="PIRSF" id="PIRSF001430">
    <property type="entry name" value="tRNA_psdUrid_synth"/>
    <property type="match status" value="1"/>
</dbReference>
<comment type="caution">
    <text evidence="4">Lacks conserved residue(s) required for the propagation of feature annotation.</text>
</comment>
<dbReference type="Gene3D" id="3.30.70.660">
    <property type="entry name" value="Pseudouridine synthase I, catalytic domain, C-terminal subdomain"/>
    <property type="match status" value="1"/>
</dbReference>
<dbReference type="HAMAP" id="MF_00171">
    <property type="entry name" value="TruA"/>
    <property type="match status" value="1"/>
</dbReference>
<dbReference type="Gene3D" id="3.30.70.580">
    <property type="entry name" value="Pseudouridine synthase I, catalytic domain, N-terminal subdomain"/>
    <property type="match status" value="1"/>
</dbReference>
<dbReference type="GO" id="GO:0160147">
    <property type="term" value="F:tRNA pseudouridine(38-40) synthase activity"/>
    <property type="evidence" value="ECO:0007669"/>
    <property type="project" value="UniProtKB-EC"/>
</dbReference>
<dbReference type="InterPro" id="IPR020097">
    <property type="entry name" value="PsdUridine_synth_TruA_a/b_dom"/>
</dbReference>
<comment type="function">
    <text evidence="4">Formation of pseudouridine at positions 38, 39 and 40 in the anticodon stem and loop of transfer RNAs.</text>
</comment>
<dbReference type="InterPro" id="IPR020094">
    <property type="entry name" value="TruA/RsuA/RluB/E/F_N"/>
</dbReference>
<sequence length="299" mass="33100">MSDNYVPDSKPYTRSGEVVADTLWPEGMHRIALGIEYKGTDYHGFQVQPNGVKTVQQALEKALSRIADEPISLVCAGRTDAGVHATNQVIHFDTLAVRPEKAWLRGTRPHLPDSVSVRWVKEVVPQFHARFSAHNRTYRYLLTDARTPSGLLHDQITWSSRPLSVELMRAAAAYLVGQHDFTSFRATQCQAKSPVRRIEYLHIVRRGDLIVLEVQANAFLHHMVRNIVGVLMAVGVGDKPPEWVADVLAARDRSAGGVTAKPFGLYLVGVEYPAAFELPKASPGPLYFPEPLGGFAGRD</sequence>
<dbReference type="RefSeq" id="WP_094983608.1">
    <property type="nucleotide sequence ID" value="NZ_NHNI01000001.1"/>
</dbReference>
<protein>
    <recommendedName>
        <fullName evidence="4">tRNA pseudouridine synthase A</fullName>
        <ecNumber evidence="4">5.4.99.12</ecNumber>
    </recommendedName>
    <alternativeName>
        <fullName evidence="4">tRNA pseudouridine(38-40) synthase</fullName>
    </alternativeName>
    <alternativeName>
        <fullName evidence="4">tRNA pseudouridylate synthase I</fullName>
    </alternativeName>
    <alternativeName>
        <fullName evidence="4">tRNA-uridine isomerase I</fullName>
    </alternativeName>
</protein>
<dbReference type="PANTHER" id="PTHR11142">
    <property type="entry name" value="PSEUDOURIDYLATE SYNTHASE"/>
    <property type="match status" value="1"/>
</dbReference>
<evidence type="ECO:0000313" key="9">
    <source>
        <dbReference type="EMBL" id="OZY85770.1"/>
    </source>
</evidence>
<feature type="domain" description="Pseudouridine synthase I TruA alpha/beta" evidence="8">
    <location>
        <begin position="36"/>
        <end position="131"/>
    </location>
</feature>
<reference evidence="10" key="1">
    <citation type="submission" date="2017-05" db="EMBL/GenBank/DDBJ databases">
        <authorList>
            <person name="Barney B.M."/>
        </authorList>
    </citation>
    <scope>NUCLEOTIDE SEQUENCE [LARGE SCALE GENOMIC DNA]</scope>
    <source>
        <strain evidence="10">PSBB022</strain>
    </source>
</reference>
<dbReference type="InterPro" id="IPR020095">
    <property type="entry name" value="PsdUridine_synth_TruA_C"/>
</dbReference>
<proteinExistence type="inferred from homology"/>
<dbReference type="NCBIfam" id="TIGR00071">
    <property type="entry name" value="hisT_truA"/>
    <property type="match status" value="1"/>
</dbReference>
<dbReference type="GO" id="GO:0031119">
    <property type="term" value="P:tRNA pseudouridine synthesis"/>
    <property type="evidence" value="ECO:0007669"/>
    <property type="project" value="UniProtKB-UniRule"/>
</dbReference>
<comment type="similarity">
    <text evidence="1 4 7">Belongs to the tRNA pseudouridine synthase TruA family.</text>
</comment>
<dbReference type="InterPro" id="IPR020103">
    <property type="entry name" value="PsdUridine_synth_cat_dom_sf"/>
</dbReference>
<dbReference type="FunFam" id="3.30.70.580:FF:000001">
    <property type="entry name" value="tRNA pseudouridine synthase A"/>
    <property type="match status" value="1"/>
</dbReference>
<dbReference type="CDD" id="cd02570">
    <property type="entry name" value="PseudoU_synth_EcTruA"/>
    <property type="match status" value="1"/>
</dbReference>
<dbReference type="Pfam" id="PF01416">
    <property type="entry name" value="PseudoU_synth_1"/>
    <property type="match status" value="2"/>
</dbReference>